<organism evidence="2 3">
    <name type="scientific">Spirosoma agri</name>
    <dbReference type="NCBI Taxonomy" id="1987381"/>
    <lineage>
        <taxon>Bacteria</taxon>
        <taxon>Pseudomonadati</taxon>
        <taxon>Bacteroidota</taxon>
        <taxon>Cytophagia</taxon>
        <taxon>Cytophagales</taxon>
        <taxon>Cytophagaceae</taxon>
        <taxon>Spirosoma</taxon>
    </lineage>
</organism>
<dbReference type="RefSeq" id="WP_164043916.1">
    <property type="nucleotide sequence ID" value="NZ_JAAGNZ010000006.1"/>
</dbReference>
<evidence type="ECO:0000313" key="2">
    <source>
        <dbReference type="EMBL" id="NEU70603.1"/>
    </source>
</evidence>
<keyword evidence="3" id="KW-1185">Reference proteome</keyword>
<protein>
    <recommendedName>
        <fullName evidence="1">Putative exodeoxyribonuclease 8 PDDEXK-like domain-containing protein</fullName>
    </recommendedName>
</protein>
<dbReference type="Proteomes" id="UP000477386">
    <property type="component" value="Unassembled WGS sequence"/>
</dbReference>
<dbReference type="EMBL" id="JAAGNZ010000006">
    <property type="protein sequence ID" value="NEU70603.1"/>
    <property type="molecule type" value="Genomic_DNA"/>
</dbReference>
<accession>A0A6M0ITJ5</accession>
<comment type="caution">
    <text evidence="2">The sequence shown here is derived from an EMBL/GenBank/DDBJ whole genome shotgun (WGS) entry which is preliminary data.</text>
</comment>
<dbReference type="InterPro" id="IPR011604">
    <property type="entry name" value="PDDEXK-like_dom_sf"/>
</dbReference>
<dbReference type="Gene3D" id="3.90.320.10">
    <property type="match status" value="1"/>
</dbReference>
<dbReference type="AlphaFoldDB" id="A0A6M0ITJ5"/>
<feature type="domain" description="Putative exodeoxyribonuclease 8 PDDEXK-like" evidence="1">
    <location>
        <begin position="59"/>
        <end position="187"/>
    </location>
</feature>
<dbReference type="Pfam" id="PF12684">
    <property type="entry name" value="DUF3799"/>
    <property type="match status" value="1"/>
</dbReference>
<evidence type="ECO:0000313" key="3">
    <source>
        <dbReference type="Proteomes" id="UP000477386"/>
    </source>
</evidence>
<sequence length="208" mass="23540">MNYRTMPRYANSDLGEFRNRLFSNKAVKPSGAAQVFGTLYHSLLLQAQAPSDVTPKMDNQLKAMREAALQNKFVRSVLETAQVEQVQLWVDKLTGLPCKAQTDIWVADYELIVDIKTTSCKSYGEFLKSCEDYNYDRQAAFYLDGTPNAKRFVIIGVTKQAPYEVFYFEASACRGCVEGGRKKYQGLLRGIQREGFIPSSWQLDSSLV</sequence>
<gene>
    <name evidence="2" type="ORF">GK091_27305</name>
</gene>
<name>A0A6M0ITJ5_9BACT</name>
<proteinExistence type="predicted"/>
<dbReference type="InterPro" id="IPR024432">
    <property type="entry name" value="Put_RecE_PDDEXK-like_dom"/>
</dbReference>
<reference evidence="2 3" key="1">
    <citation type="submission" date="2020-02" db="EMBL/GenBank/DDBJ databases">
        <title>Draft genome sequence of two Spirosoma agri KCTC 52727 and Spirosoma terrae KCTC 52035.</title>
        <authorList>
            <person name="Rojas J."/>
            <person name="Ambika Manirajan B."/>
            <person name="Ratering S."/>
            <person name="Suarez C."/>
            <person name="Schnell S."/>
        </authorList>
    </citation>
    <scope>NUCLEOTIDE SEQUENCE [LARGE SCALE GENOMIC DNA]</scope>
    <source>
        <strain evidence="2 3">KCTC 52727</strain>
    </source>
</reference>
<evidence type="ECO:0000259" key="1">
    <source>
        <dbReference type="Pfam" id="PF12684"/>
    </source>
</evidence>